<feature type="region of interest" description="Disordered" evidence="1">
    <location>
        <begin position="36"/>
        <end position="60"/>
    </location>
</feature>
<protein>
    <recommendedName>
        <fullName evidence="4">Flagellar protein FliL</fullName>
    </recommendedName>
</protein>
<evidence type="ECO:0000313" key="2">
    <source>
        <dbReference type="EMBL" id="OJI91707.1"/>
    </source>
</evidence>
<name>A0A1L9NR26_9RHOB</name>
<feature type="compositionally biased region" description="Basic and acidic residues" evidence="1">
    <location>
        <begin position="42"/>
        <end position="60"/>
    </location>
</feature>
<gene>
    <name evidence="2" type="ORF">PFRI_40880</name>
</gene>
<comment type="caution">
    <text evidence="2">The sequence shown here is derived from an EMBL/GenBank/DDBJ whole genome shotgun (WGS) entry which is preliminary data.</text>
</comment>
<dbReference type="EMBL" id="MLCB01000224">
    <property type="protein sequence ID" value="OJI91707.1"/>
    <property type="molecule type" value="Genomic_DNA"/>
</dbReference>
<dbReference type="Proteomes" id="UP000184514">
    <property type="component" value="Unassembled WGS sequence"/>
</dbReference>
<dbReference type="STRING" id="696762.PFRI_40880"/>
<proteinExistence type="predicted"/>
<dbReference type="AlphaFoldDB" id="A0A1L9NR26"/>
<organism evidence="2 3">
    <name type="scientific">Planktotalea frisia</name>
    <dbReference type="NCBI Taxonomy" id="696762"/>
    <lineage>
        <taxon>Bacteria</taxon>
        <taxon>Pseudomonadati</taxon>
        <taxon>Pseudomonadota</taxon>
        <taxon>Alphaproteobacteria</taxon>
        <taxon>Rhodobacterales</taxon>
        <taxon>Paracoccaceae</taxon>
        <taxon>Planktotalea</taxon>
    </lineage>
</organism>
<evidence type="ECO:0008006" key="4">
    <source>
        <dbReference type="Google" id="ProtNLM"/>
    </source>
</evidence>
<evidence type="ECO:0000256" key="1">
    <source>
        <dbReference type="SAM" id="MobiDB-lite"/>
    </source>
</evidence>
<dbReference type="RefSeq" id="WP_084649791.1">
    <property type="nucleotide sequence ID" value="NZ_JABBAN010000264.1"/>
</dbReference>
<evidence type="ECO:0000313" key="3">
    <source>
        <dbReference type="Proteomes" id="UP000184514"/>
    </source>
</evidence>
<keyword evidence="3" id="KW-1185">Reference proteome</keyword>
<dbReference type="OrthoDB" id="7864548at2"/>
<reference evidence="2 3" key="1">
    <citation type="submission" date="2016-10" db="EMBL/GenBank/DDBJ databases">
        <title>Genome sequence of Planktotalea frisia SH6-1.</title>
        <authorList>
            <person name="Poehlein A."/>
            <person name="Bakenhus I."/>
            <person name="Voget S."/>
            <person name="Brinkhoff T."/>
            <person name="Simon M."/>
        </authorList>
    </citation>
    <scope>NUCLEOTIDE SEQUENCE [LARGE SCALE GENOMIC DNA]</scope>
    <source>
        <strain evidence="2 3">SH6-1</strain>
    </source>
</reference>
<sequence length="169" mass="18301">MIKKLVPIILILVFGGAGVAAGLMLKPEDVAMLDADNPCGEDPNKMAEKPKDKSKPAKDGTEKYDYVKLNNQFIVPVIKGDIVRSVVVVALSLEVTAGSSDAVYAIEPKLRDTFLQALFDHASRGGFDGAFATTENLIRMRRSLKENASKILGDIVNDVLVTDIARQDN</sequence>
<accession>A0A1L9NR26</accession>